<dbReference type="AlphaFoldDB" id="A0ABD6EKH1"/>
<dbReference type="PROSITE" id="PS51864">
    <property type="entry name" value="ASTACIN"/>
    <property type="match status" value="1"/>
</dbReference>
<feature type="active site" evidence="12">
    <location>
        <position position="189"/>
    </location>
</feature>
<dbReference type="FunFam" id="3.40.390.10:FF:000015">
    <property type="entry name" value="Meprin A subunit"/>
    <property type="match status" value="1"/>
</dbReference>
<dbReference type="InterPro" id="IPR001506">
    <property type="entry name" value="Peptidase_M12A"/>
</dbReference>
<dbReference type="InterPro" id="IPR034035">
    <property type="entry name" value="Astacin-like_dom"/>
</dbReference>
<reference evidence="16 17" key="1">
    <citation type="submission" date="2024-08" db="EMBL/GenBank/DDBJ databases">
        <title>Gnathostoma spinigerum genome.</title>
        <authorList>
            <person name="Gonzalez-Bertolin B."/>
            <person name="Monzon S."/>
            <person name="Zaballos A."/>
            <person name="Jimenez P."/>
            <person name="Dekumyoy P."/>
            <person name="Varona S."/>
            <person name="Cuesta I."/>
            <person name="Sumanam S."/>
            <person name="Adisakwattana P."/>
            <person name="Gasser R.B."/>
            <person name="Hernandez-Gonzalez A."/>
            <person name="Young N.D."/>
            <person name="Perteguer M.J."/>
        </authorList>
    </citation>
    <scope>NUCLEOTIDE SEQUENCE [LARGE SCALE GENOMIC DNA]</scope>
    <source>
        <strain evidence="16">AL3</strain>
        <tissue evidence="16">Liver</tissue>
    </source>
</reference>
<keyword evidence="2 12" id="KW-0645">Protease</keyword>
<organism evidence="16 17">
    <name type="scientific">Gnathostoma spinigerum</name>
    <dbReference type="NCBI Taxonomy" id="75299"/>
    <lineage>
        <taxon>Eukaryota</taxon>
        <taxon>Metazoa</taxon>
        <taxon>Ecdysozoa</taxon>
        <taxon>Nematoda</taxon>
        <taxon>Chromadorea</taxon>
        <taxon>Rhabditida</taxon>
        <taxon>Spirurina</taxon>
        <taxon>Gnathostomatomorpha</taxon>
        <taxon>Gnathostomatoidea</taxon>
        <taxon>Gnathostomatidae</taxon>
        <taxon>Gnathostoma</taxon>
    </lineage>
</organism>
<evidence type="ECO:0000256" key="3">
    <source>
        <dbReference type="ARBA" id="ARBA00022723"/>
    </source>
</evidence>
<dbReference type="GO" id="GO:0004222">
    <property type="term" value="F:metalloendopeptidase activity"/>
    <property type="evidence" value="ECO:0007669"/>
    <property type="project" value="UniProtKB-UniRule"/>
</dbReference>
<dbReference type="Pfam" id="PF01400">
    <property type="entry name" value="Astacin"/>
    <property type="match status" value="1"/>
</dbReference>
<evidence type="ECO:0000313" key="17">
    <source>
        <dbReference type="Proteomes" id="UP001608902"/>
    </source>
</evidence>
<feature type="binding site" evidence="12">
    <location>
        <position position="188"/>
    </location>
    <ligand>
        <name>Zn(2+)</name>
        <dbReference type="ChEBI" id="CHEBI:29105"/>
        <note>catalytic</note>
    </ligand>
</feature>
<keyword evidence="7 12" id="KW-0482">Metalloprotease</keyword>
<dbReference type="PANTHER" id="PTHR10127">
    <property type="entry name" value="DISCOIDIN, CUB, EGF, LAMININ , AND ZINC METALLOPROTEASE DOMAIN CONTAINING"/>
    <property type="match status" value="1"/>
</dbReference>
<keyword evidence="10" id="KW-0325">Glycoprotein</keyword>
<evidence type="ECO:0000256" key="10">
    <source>
        <dbReference type="ARBA" id="ARBA00023180"/>
    </source>
</evidence>
<dbReference type="GO" id="GO:0006508">
    <property type="term" value="P:proteolysis"/>
    <property type="evidence" value="ECO:0007669"/>
    <property type="project" value="UniProtKB-KW"/>
</dbReference>
<dbReference type="CDD" id="cd04280">
    <property type="entry name" value="ZnMc_astacin_like"/>
    <property type="match status" value="1"/>
</dbReference>
<evidence type="ECO:0000256" key="5">
    <source>
        <dbReference type="ARBA" id="ARBA00022801"/>
    </source>
</evidence>
<evidence type="ECO:0000259" key="15">
    <source>
        <dbReference type="PROSITE" id="PS51864"/>
    </source>
</evidence>
<proteinExistence type="predicted"/>
<feature type="domain" description="Peptidase M12A" evidence="15">
    <location>
        <begin position="93"/>
        <end position="291"/>
    </location>
</feature>
<keyword evidence="4 13" id="KW-0732">Signal</keyword>
<sequence>MFSPRDRVLNMLLPIELLFAWTLIFQCSSAEYNIPTLIDRTIPEGPTFLTAADFEHADNVSIDFDSLGIKVSDLDDSDLYQGDIVLEEYQKKSRIARSASLKTGKWNTPRIPYELSIQFGKDARAVIAAAIKEFERHTCIRFVKRLPSDADYIYIHAGKDCHSSLGHTGREQRISLGERCLTKGIVIHEIMHALSFIHEQSRPDRDAYVKVNFDAVKDEAKHNFELYTIDRVDLLGVPYSYNSIMHYGSDSFSKDQRPTIIPLKSGAEFMGQRFTLSASDVAQVRRLYGCKNLSPYPEPNFRQLMMEDLKKNQVEFCENANRYCDFNVNCNDMKDYIRCPKTCRKCDPSKMATVEKCDGSSNLVCIMEGRSCSEKDTDLVCPRSCGKCRPDEIPKIEKCERPYLRCVRANCNDYYEAVQCGLTCRTLKCW</sequence>
<evidence type="ECO:0000256" key="12">
    <source>
        <dbReference type="PROSITE-ProRule" id="PRU01211"/>
    </source>
</evidence>
<feature type="signal peptide" evidence="13">
    <location>
        <begin position="1"/>
        <end position="30"/>
    </location>
</feature>
<evidence type="ECO:0000313" key="16">
    <source>
        <dbReference type="EMBL" id="MFH4980256.1"/>
    </source>
</evidence>
<keyword evidence="8" id="KW-0865">Zymogen</keyword>
<dbReference type="EMBL" id="JBGFUD010005286">
    <property type="protein sequence ID" value="MFH4980256.1"/>
    <property type="molecule type" value="Genomic_DNA"/>
</dbReference>
<dbReference type="InterPro" id="IPR024079">
    <property type="entry name" value="MetalloPept_cat_dom_sf"/>
</dbReference>
<evidence type="ECO:0000256" key="13">
    <source>
        <dbReference type="RuleBase" id="RU361183"/>
    </source>
</evidence>
<dbReference type="PANTHER" id="PTHR10127:SF780">
    <property type="entry name" value="METALLOENDOPEPTIDASE"/>
    <property type="match status" value="1"/>
</dbReference>
<evidence type="ECO:0000256" key="8">
    <source>
        <dbReference type="ARBA" id="ARBA00023145"/>
    </source>
</evidence>
<dbReference type="Gene3D" id="3.40.390.10">
    <property type="entry name" value="Collagenase (Catalytic Domain)"/>
    <property type="match status" value="1"/>
</dbReference>
<dbReference type="InterPro" id="IPR006026">
    <property type="entry name" value="Peptidase_Metallo"/>
</dbReference>
<accession>A0ABD6EKH1</accession>
<comment type="function">
    <text evidence="1">Metalloprotease.</text>
</comment>
<dbReference type="PRINTS" id="PR00480">
    <property type="entry name" value="ASTACIN"/>
</dbReference>
<evidence type="ECO:0000259" key="14">
    <source>
        <dbReference type="PROSITE" id="PS51670"/>
    </source>
</evidence>
<keyword evidence="5 12" id="KW-0378">Hydrolase</keyword>
<keyword evidence="9 11" id="KW-1015">Disulfide bond</keyword>
<evidence type="ECO:0000256" key="7">
    <source>
        <dbReference type="ARBA" id="ARBA00023049"/>
    </source>
</evidence>
<feature type="binding site" evidence="12">
    <location>
        <position position="192"/>
    </location>
    <ligand>
        <name>Zn(2+)</name>
        <dbReference type="ChEBI" id="CHEBI:29105"/>
        <note>catalytic</note>
    </ligand>
</feature>
<evidence type="ECO:0000256" key="4">
    <source>
        <dbReference type="ARBA" id="ARBA00022729"/>
    </source>
</evidence>
<dbReference type="Proteomes" id="UP001608902">
    <property type="component" value="Unassembled WGS sequence"/>
</dbReference>
<dbReference type="SMART" id="SM00235">
    <property type="entry name" value="ZnMc"/>
    <property type="match status" value="1"/>
</dbReference>
<dbReference type="InterPro" id="IPR003582">
    <property type="entry name" value="ShKT_dom"/>
</dbReference>
<keyword evidence="6 12" id="KW-0862">Zinc</keyword>
<feature type="disulfide bond" evidence="11">
    <location>
        <begin position="330"/>
        <end position="343"/>
    </location>
</feature>
<dbReference type="SUPFAM" id="SSF55486">
    <property type="entry name" value="Metalloproteases ('zincins'), catalytic domain"/>
    <property type="match status" value="1"/>
</dbReference>
<dbReference type="EC" id="3.4.24.-" evidence="13"/>
<dbReference type="PROSITE" id="PS51670">
    <property type="entry name" value="SHKT"/>
    <property type="match status" value="1"/>
</dbReference>
<keyword evidence="17" id="KW-1185">Reference proteome</keyword>
<feature type="domain" description="ShKT" evidence="14">
    <location>
        <begin position="317"/>
        <end position="346"/>
    </location>
</feature>
<gene>
    <name evidence="16" type="ORF">AB6A40_006965</name>
</gene>
<comment type="cofactor">
    <cofactor evidence="12 13">
        <name>Zn(2+)</name>
        <dbReference type="ChEBI" id="CHEBI:29105"/>
    </cofactor>
    <text evidence="12 13">Binds 1 zinc ion per subunit.</text>
</comment>
<protein>
    <recommendedName>
        <fullName evidence="13">Metalloendopeptidase</fullName>
        <ecNumber evidence="13">3.4.24.-</ecNumber>
    </recommendedName>
</protein>
<name>A0ABD6EKH1_9BILA</name>
<comment type="caution">
    <text evidence="11">Lacks conserved residue(s) required for the propagation of feature annotation.</text>
</comment>
<feature type="binding site" evidence="12">
    <location>
        <position position="198"/>
    </location>
    <ligand>
        <name>Zn(2+)</name>
        <dbReference type="ChEBI" id="CHEBI:29105"/>
        <note>catalytic</note>
    </ligand>
</feature>
<evidence type="ECO:0000256" key="9">
    <source>
        <dbReference type="ARBA" id="ARBA00023157"/>
    </source>
</evidence>
<feature type="chain" id="PRO_5044526251" description="Metalloendopeptidase" evidence="13">
    <location>
        <begin position="31"/>
        <end position="430"/>
    </location>
</feature>
<comment type="caution">
    <text evidence="16">The sequence shown here is derived from an EMBL/GenBank/DDBJ whole genome shotgun (WGS) entry which is preliminary data.</text>
</comment>
<evidence type="ECO:0000256" key="2">
    <source>
        <dbReference type="ARBA" id="ARBA00022670"/>
    </source>
</evidence>
<keyword evidence="3 12" id="KW-0479">Metal-binding</keyword>
<evidence type="ECO:0000256" key="1">
    <source>
        <dbReference type="ARBA" id="ARBA00002657"/>
    </source>
</evidence>
<dbReference type="GO" id="GO:0008270">
    <property type="term" value="F:zinc ion binding"/>
    <property type="evidence" value="ECO:0007669"/>
    <property type="project" value="UniProtKB-UniRule"/>
</dbReference>
<evidence type="ECO:0000256" key="11">
    <source>
        <dbReference type="PROSITE-ProRule" id="PRU01005"/>
    </source>
</evidence>
<evidence type="ECO:0000256" key="6">
    <source>
        <dbReference type="ARBA" id="ARBA00022833"/>
    </source>
</evidence>